<keyword evidence="3 9" id="KW-0812">Transmembrane</keyword>
<evidence type="ECO:0000256" key="9">
    <source>
        <dbReference type="SAM" id="Phobius"/>
    </source>
</evidence>
<feature type="transmembrane region" description="Helical" evidence="9">
    <location>
        <begin position="190"/>
        <end position="207"/>
    </location>
</feature>
<feature type="transmembrane region" description="Helical" evidence="9">
    <location>
        <begin position="159"/>
        <end position="178"/>
    </location>
</feature>
<keyword evidence="5" id="KW-0732">Signal</keyword>
<feature type="transmembrane region" description="Helical" evidence="9">
    <location>
        <begin position="238"/>
        <end position="258"/>
    </location>
</feature>
<dbReference type="PANTHER" id="PTHR34820">
    <property type="entry name" value="INNER MEMBRANE PROTEIN YEBZ"/>
    <property type="match status" value="1"/>
</dbReference>
<dbReference type="Proteomes" id="UP000182589">
    <property type="component" value="Unassembled WGS sequence"/>
</dbReference>
<dbReference type="Gene3D" id="2.60.40.1220">
    <property type="match status" value="1"/>
</dbReference>
<dbReference type="GO" id="GO:0006825">
    <property type="term" value="P:copper ion transport"/>
    <property type="evidence" value="ECO:0007669"/>
    <property type="project" value="InterPro"/>
</dbReference>
<dbReference type="InterPro" id="IPR008457">
    <property type="entry name" value="Cu-R_CopD_dom"/>
</dbReference>
<evidence type="ECO:0000313" key="13">
    <source>
        <dbReference type="Proteomes" id="UP000182589"/>
    </source>
</evidence>
<proteinExistence type="predicted"/>
<name>A0A1H2WXJ4_9BACL</name>
<evidence type="ECO:0000256" key="3">
    <source>
        <dbReference type="ARBA" id="ARBA00022692"/>
    </source>
</evidence>
<comment type="subcellular location">
    <subcellularLocation>
        <location evidence="1">Cell membrane</location>
        <topology evidence="1">Multi-pass membrane protein</topology>
    </subcellularLocation>
</comment>
<protein>
    <submittedName>
        <fullName evidence="12">Copper transport protein</fullName>
    </submittedName>
</protein>
<dbReference type="Pfam" id="PF04234">
    <property type="entry name" value="CopC"/>
    <property type="match status" value="1"/>
</dbReference>
<dbReference type="GO" id="GO:0005886">
    <property type="term" value="C:plasma membrane"/>
    <property type="evidence" value="ECO:0007669"/>
    <property type="project" value="UniProtKB-SubCell"/>
</dbReference>
<evidence type="ECO:0000256" key="1">
    <source>
        <dbReference type="ARBA" id="ARBA00004651"/>
    </source>
</evidence>
<dbReference type="EMBL" id="FNOJ01000017">
    <property type="protein sequence ID" value="SDW85403.1"/>
    <property type="molecule type" value="Genomic_DNA"/>
</dbReference>
<evidence type="ECO:0000256" key="4">
    <source>
        <dbReference type="ARBA" id="ARBA00022723"/>
    </source>
</evidence>
<evidence type="ECO:0000313" key="12">
    <source>
        <dbReference type="EMBL" id="SDW85403.1"/>
    </source>
</evidence>
<dbReference type="Pfam" id="PF05425">
    <property type="entry name" value="CopD"/>
    <property type="match status" value="1"/>
</dbReference>
<dbReference type="PANTHER" id="PTHR34820:SF4">
    <property type="entry name" value="INNER MEMBRANE PROTEIN YEBZ"/>
    <property type="match status" value="1"/>
</dbReference>
<evidence type="ECO:0000256" key="2">
    <source>
        <dbReference type="ARBA" id="ARBA00022475"/>
    </source>
</evidence>
<evidence type="ECO:0000256" key="8">
    <source>
        <dbReference type="ARBA" id="ARBA00023136"/>
    </source>
</evidence>
<evidence type="ECO:0000256" key="7">
    <source>
        <dbReference type="ARBA" id="ARBA00023008"/>
    </source>
</evidence>
<feature type="transmembrane region" description="Helical" evidence="9">
    <location>
        <begin position="297"/>
        <end position="323"/>
    </location>
</feature>
<feature type="domain" description="CopC" evidence="10">
    <location>
        <begin position="36"/>
        <end position="131"/>
    </location>
</feature>
<organism evidence="12 13">
    <name type="scientific">Alicyclobacillus hesperidum</name>
    <dbReference type="NCBI Taxonomy" id="89784"/>
    <lineage>
        <taxon>Bacteria</taxon>
        <taxon>Bacillati</taxon>
        <taxon>Bacillota</taxon>
        <taxon>Bacilli</taxon>
        <taxon>Bacillales</taxon>
        <taxon>Alicyclobacillaceae</taxon>
        <taxon>Alicyclobacillus</taxon>
    </lineage>
</organism>
<dbReference type="GO" id="GO:0042597">
    <property type="term" value="C:periplasmic space"/>
    <property type="evidence" value="ECO:0007669"/>
    <property type="project" value="InterPro"/>
</dbReference>
<gene>
    <name evidence="12" type="ORF">SAMN04489725_11733</name>
</gene>
<accession>A0A1H2WXJ4</accession>
<dbReference type="GO" id="GO:0005507">
    <property type="term" value="F:copper ion binding"/>
    <property type="evidence" value="ECO:0007669"/>
    <property type="project" value="InterPro"/>
</dbReference>
<feature type="transmembrane region" description="Helical" evidence="9">
    <location>
        <begin position="270"/>
        <end position="291"/>
    </location>
</feature>
<dbReference type="InterPro" id="IPR014756">
    <property type="entry name" value="Ig_E-set"/>
</dbReference>
<feature type="transmembrane region" description="Helical" evidence="9">
    <location>
        <begin position="410"/>
        <end position="431"/>
    </location>
</feature>
<dbReference type="RefSeq" id="WP_074693548.1">
    <property type="nucleotide sequence ID" value="NZ_FNOJ01000017.1"/>
</dbReference>
<keyword evidence="2" id="KW-1003">Cell membrane</keyword>
<dbReference type="AlphaFoldDB" id="A0A1H2WXJ4"/>
<evidence type="ECO:0000259" key="10">
    <source>
        <dbReference type="Pfam" id="PF04234"/>
    </source>
</evidence>
<keyword evidence="13" id="KW-1185">Reference proteome</keyword>
<reference evidence="13" key="1">
    <citation type="submission" date="2016-10" db="EMBL/GenBank/DDBJ databases">
        <authorList>
            <person name="Varghese N."/>
        </authorList>
    </citation>
    <scope>NUCLEOTIDE SEQUENCE [LARGE SCALE GENOMIC DNA]</scope>
    <source>
        <strain evidence="13">DSM 12489</strain>
    </source>
</reference>
<evidence type="ECO:0000256" key="5">
    <source>
        <dbReference type="ARBA" id="ARBA00022729"/>
    </source>
</evidence>
<sequence length="550" mass="59630">MLDTTSYRRHAGRFLIVAILATLTALTFRPAPVWAHAYVVQSSPAVSQSLKHSPGIVEVEFDEDVQLMPGGLSVTNVDNQRIDLGDGHVNPTNHREIDIHIPKELANGLYTIHWQVVSADGHLVSGTIPFGIGIDVNALHLGASETGYTPGVWMVIDRILQYAGLSLALGGAVGLRLAEVAFPSLRHRTCKALVAIGWFMLLIGISLDLPLQTAITWNVHGTSAFSARYIERTLNLTVFGYLWIVQMLILLIVPPMIASLLPAKARHRTWWIALPLFLLPIAMGFSGHAIAENSPALPVFAIVIHLYAASIWVGGIAAILALVGQVAKQPVTYDALLRRTISRFSKIALICVAVLGLSGLYSAFLHIPTWYALFHTDYGHTLIVKLALFCLMLIFASAHALRRQAPRGTLRLFMGLELLISVGVFAMTAILTNLPTGDNHPGPVDAVHNVDGFRITLSITPNHVGENQFIVRVQAENGKPDTAIQQVALSFSSKTVNQGAEELRLLPRGPGVYAANGLALSGGGRWNVAVDILTNDFHDVITTFPIHVGQ</sequence>
<keyword evidence="8 9" id="KW-0472">Membrane</keyword>
<dbReference type="InterPro" id="IPR007348">
    <property type="entry name" value="CopC_dom"/>
</dbReference>
<keyword evidence="6 9" id="KW-1133">Transmembrane helix</keyword>
<dbReference type="GO" id="GO:0046688">
    <property type="term" value="P:response to copper ion"/>
    <property type="evidence" value="ECO:0007669"/>
    <property type="project" value="InterPro"/>
</dbReference>
<keyword evidence="7" id="KW-0186">Copper</keyword>
<dbReference type="InterPro" id="IPR014755">
    <property type="entry name" value="Cu-Rt/internalin_Ig-like"/>
</dbReference>
<dbReference type="InterPro" id="IPR032694">
    <property type="entry name" value="CopC/D"/>
</dbReference>
<dbReference type="STRING" id="89784.SAMN04489725_11733"/>
<evidence type="ECO:0000256" key="6">
    <source>
        <dbReference type="ARBA" id="ARBA00022989"/>
    </source>
</evidence>
<feature type="transmembrane region" description="Helical" evidence="9">
    <location>
        <begin position="344"/>
        <end position="367"/>
    </location>
</feature>
<feature type="domain" description="Copper resistance protein D" evidence="11">
    <location>
        <begin position="339"/>
        <end position="431"/>
    </location>
</feature>
<evidence type="ECO:0000259" key="11">
    <source>
        <dbReference type="Pfam" id="PF05425"/>
    </source>
</evidence>
<dbReference type="SUPFAM" id="SSF81296">
    <property type="entry name" value="E set domains"/>
    <property type="match status" value="1"/>
</dbReference>
<keyword evidence="4" id="KW-0479">Metal-binding</keyword>
<feature type="transmembrane region" description="Helical" evidence="9">
    <location>
        <begin position="379"/>
        <end position="398"/>
    </location>
</feature>